<evidence type="ECO:0000259" key="1">
    <source>
        <dbReference type="PROSITE" id="PS51186"/>
    </source>
</evidence>
<dbReference type="AlphaFoldDB" id="G5KGX9"/>
<name>G5KGX9_9STRE</name>
<dbReference type="SUPFAM" id="SSF55729">
    <property type="entry name" value="Acyl-CoA N-acyltransferases (Nat)"/>
    <property type="match status" value="1"/>
</dbReference>
<dbReference type="Gene3D" id="3.40.630.30">
    <property type="match status" value="1"/>
</dbReference>
<keyword evidence="3" id="KW-1185">Reference proteome</keyword>
<dbReference type="InterPro" id="IPR016181">
    <property type="entry name" value="Acyl_CoA_acyltransferase"/>
</dbReference>
<protein>
    <recommendedName>
        <fullName evidence="1">N-acetyltransferase domain-containing protein</fullName>
    </recommendedName>
</protein>
<dbReference type="RefSeq" id="WP_006739181.1">
    <property type="nucleotide sequence ID" value="NZ_AEUZ02000001.1"/>
</dbReference>
<dbReference type="GO" id="GO:0016747">
    <property type="term" value="F:acyltransferase activity, transferring groups other than amino-acyl groups"/>
    <property type="evidence" value="ECO:0007669"/>
    <property type="project" value="InterPro"/>
</dbReference>
<dbReference type="Proteomes" id="UP000005388">
    <property type="component" value="Unassembled WGS sequence"/>
</dbReference>
<feature type="domain" description="N-acetyltransferase" evidence="1">
    <location>
        <begin position="64"/>
        <end position="215"/>
    </location>
</feature>
<dbReference type="STRING" id="764291.STRUR_1373"/>
<proteinExistence type="predicted"/>
<dbReference type="EMBL" id="AEUZ02000001">
    <property type="protein sequence ID" value="EHJ56421.1"/>
    <property type="molecule type" value="Genomic_DNA"/>
</dbReference>
<accession>G5KGX9</accession>
<organism evidence="2 3">
    <name type="scientific">Streptococcus urinalis 2285-97</name>
    <dbReference type="NCBI Taxonomy" id="764291"/>
    <lineage>
        <taxon>Bacteria</taxon>
        <taxon>Bacillati</taxon>
        <taxon>Bacillota</taxon>
        <taxon>Bacilli</taxon>
        <taxon>Lactobacillales</taxon>
        <taxon>Streptococcaceae</taxon>
        <taxon>Streptococcus</taxon>
    </lineage>
</organism>
<comment type="caution">
    <text evidence="2">The sequence shown here is derived from an EMBL/GenBank/DDBJ whole genome shotgun (WGS) entry which is preliminary data.</text>
</comment>
<dbReference type="PROSITE" id="PS51186">
    <property type="entry name" value="GNAT"/>
    <property type="match status" value="1"/>
</dbReference>
<sequence length="216" mass="25354">MEKTIKAIANEMDSLASTIFLNMIPEYKEGYLNYVFQTDKEDIQKRRIKNLAKNFRRLEGNPYFYVMPMSQHSALDIIENWKFQKPFNLYNVADNLKLEEQIKNEDQREGKYFQVIRNGALFGWTSLEKNKNHVKVKLQMKTSEMGKGLGKDFIKTIEDFVVSEFDVLELFVSIFSFDEKAIHLFKDLGYTEKSTTEKIISGKSYHLVEMKKAIES</sequence>
<dbReference type="InterPro" id="IPR000182">
    <property type="entry name" value="GNAT_dom"/>
</dbReference>
<gene>
    <name evidence="2" type="ORF">STRUR_1373</name>
</gene>
<dbReference type="Pfam" id="PF13420">
    <property type="entry name" value="Acetyltransf_4"/>
    <property type="match status" value="1"/>
</dbReference>
<reference evidence="2 3" key="1">
    <citation type="journal article" date="2014" name="Int. J. Syst. Evol. Microbiol.">
        <title>Phylogenomics and the dynamic genome evolution of the genus Streptococcus.</title>
        <authorList>
            <consortium name="The Broad Institute Genome Sequencing Platform"/>
            <person name="Richards V.P."/>
            <person name="Palmer S.R."/>
            <person name="Pavinski Bitar P.D."/>
            <person name="Qin X."/>
            <person name="Weinstock G.M."/>
            <person name="Highlander S.K."/>
            <person name="Town C.D."/>
            <person name="Burne R.A."/>
            <person name="Stanhope M.J."/>
        </authorList>
    </citation>
    <scope>NUCLEOTIDE SEQUENCE [LARGE SCALE GENOMIC DNA]</scope>
    <source>
        <strain evidence="2 3">2285-97</strain>
    </source>
</reference>
<evidence type="ECO:0000313" key="3">
    <source>
        <dbReference type="Proteomes" id="UP000005388"/>
    </source>
</evidence>
<dbReference type="eggNOG" id="COG1670">
    <property type="taxonomic scope" value="Bacteria"/>
</dbReference>
<evidence type="ECO:0000313" key="2">
    <source>
        <dbReference type="EMBL" id="EHJ56421.1"/>
    </source>
</evidence>